<dbReference type="PRINTS" id="PR01012">
    <property type="entry name" value="NRPEPTIDEYR"/>
</dbReference>
<evidence type="ECO:0000259" key="11">
    <source>
        <dbReference type="PROSITE" id="PS50262"/>
    </source>
</evidence>
<name>A0AAV2HL28_LYMST</name>
<feature type="transmembrane region" description="Helical" evidence="10">
    <location>
        <begin position="112"/>
        <end position="137"/>
    </location>
</feature>
<feature type="transmembrane region" description="Helical" evidence="10">
    <location>
        <begin position="149"/>
        <end position="173"/>
    </location>
</feature>
<comment type="subcellular location">
    <subcellularLocation>
        <location evidence="1">Membrane</location>
        <topology evidence="1">Multi-pass membrane protein</topology>
    </subcellularLocation>
</comment>
<dbReference type="Gene3D" id="1.20.1070.10">
    <property type="entry name" value="Rhodopsin 7-helix transmembrane proteins"/>
    <property type="match status" value="1"/>
</dbReference>
<dbReference type="Pfam" id="PF00001">
    <property type="entry name" value="7tm_1"/>
    <property type="match status" value="1"/>
</dbReference>
<dbReference type="PANTHER" id="PTHR24235:SF29">
    <property type="entry name" value="GH23382P"/>
    <property type="match status" value="1"/>
</dbReference>
<dbReference type="SMART" id="SM01381">
    <property type="entry name" value="7TM_GPCR_Srsx"/>
    <property type="match status" value="1"/>
</dbReference>
<evidence type="ECO:0000256" key="10">
    <source>
        <dbReference type="SAM" id="Phobius"/>
    </source>
</evidence>
<proteinExistence type="inferred from homology"/>
<dbReference type="EMBL" id="CAXITT010000165">
    <property type="protein sequence ID" value="CAL1534223.1"/>
    <property type="molecule type" value="Genomic_DNA"/>
</dbReference>
<feature type="region of interest" description="Disordered" evidence="9">
    <location>
        <begin position="429"/>
        <end position="448"/>
    </location>
</feature>
<dbReference type="InterPro" id="IPR000276">
    <property type="entry name" value="GPCR_Rhodpsn"/>
</dbReference>
<dbReference type="PROSITE" id="PS50262">
    <property type="entry name" value="G_PROTEIN_RECEP_F1_2"/>
    <property type="match status" value="1"/>
</dbReference>
<protein>
    <recommendedName>
        <fullName evidence="11">G-protein coupled receptors family 1 profile domain-containing protein</fullName>
    </recommendedName>
</protein>
<dbReference type="CDD" id="cd15203">
    <property type="entry name" value="7tmA_NPYR-like"/>
    <property type="match status" value="1"/>
</dbReference>
<dbReference type="GO" id="GO:0005886">
    <property type="term" value="C:plasma membrane"/>
    <property type="evidence" value="ECO:0007669"/>
    <property type="project" value="TreeGrafter"/>
</dbReference>
<dbReference type="PRINTS" id="PR00237">
    <property type="entry name" value="GPCRRHODOPSN"/>
</dbReference>
<dbReference type="Proteomes" id="UP001497497">
    <property type="component" value="Unassembled WGS sequence"/>
</dbReference>
<keyword evidence="8" id="KW-0807">Transducer</keyword>
<feature type="transmembrane region" description="Helical" evidence="10">
    <location>
        <begin position="74"/>
        <end position="100"/>
    </location>
</feature>
<evidence type="ECO:0000256" key="9">
    <source>
        <dbReference type="SAM" id="MobiDB-lite"/>
    </source>
</evidence>
<keyword evidence="5" id="KW-0297">G-protein coupled receptor</keyword>
<dbReference type="InterPro" id="IPR017452">
    <property type="entry name" value="GPCR_Rhodpsn_7TM"/>
</dbReference>
<evidence type="ECO:0000256" key="5">
    <source>
        <dbReference type="ARBA" id="ARBA00023040"/>
    </source>
</evidence>
<dbReference type="GO" id="GO:0043005">
    <property type="term" value="C:neuron projection"/>
    <property type="evidence" value="ECO:0007669"/>
    <property type="project" value="TreeGrafter"/>
</dbReference>
<keyword evidence="6 10" id="KW-0472">Membrane</keyword>
<feature type="transmembrane region" description="Helical" evidence="10">
    <location>
        <begin position="287"/>
        <end position="314"/>
    </location>
</feature>
<feature type="domain" description="G-protein coupled receptors family 1 profile" evidence="11">
    <location>
        <begin position="54"/>
        <end position="312"/>
    </location>
</feature>
<feature type="transmembrane region" description="Helical" evidence="10">
    <location>
        <begin position="197"/>
        <end position="221"/>
    </location>
</feature>
<dbReference type="PANTHER" id="PTHR24235">
    <property type="entry name" value="NEUROPEPTIDE Y RECEPTOR"/>
    <property type="match status" value="1"/>
</dbReference>
<comment type="similarity">
    <text evidence="2">Belongs to the G-protein coupled receptor 1 family.</text>
</comment>
<evidence type="ECO:0000256" key="6">
    <source>
        <dbReference type="ARBA" id="ARBA00023136"/>
    </source>
</evidence>
<reference evidence="12 13" key="1">
    <citation type="submission" date="2024-04" db="EMBL/GenBank/DDBJ databases">
        <authorList>
            <consortium name="Genoscope - CEA"/>
            <person name="William W."/>
        </authorList>
    </citation>
    <scope>NUCLEOTIDE SEQUENCE [LARGE SCALE GENOMIC DNA]</scope>
</reference>
<evidence type="ECO:0000256" key="3">
    <source>
        <dbReference type="ARBA" id="ARBA00022692"/>
    </source>
</evidence>
<keyword evidence="13" id="KW-1185">Reference proteome</keyword>
<comment type="caution">
    <text evidence="12">The sequence shown here is derived from an EMBL/GenBank/DDBJ whole genome shotgun (WGS) entry which is preliminary data.</text>
</comment>
<organism evidence="12 13">
    <name type="scientific">Lymnaea stagnalis</name>
    <name type="common">Great pond snail</name>
    <name type="synonym">Helix stagnalis</name>
    <dbReference type="NCBI Taxonomy" id="6523"/>
    <lineage>
        <taxon>Eukaryota</taxon>
        <taxon>Metazoa</taxon>
        <taxon>Spiralia</taxon>
        <taxon>Lophotrochozoa</taxon>
        <taxon>Mollusca</taxon>
        <taxon>Gastropoda</taxon>
        <taxon>Heterobranchia</taxon>
        <taxon>Euthyneura</taxon>
        <taxon>Panpulmonata</taxon>
        <taxon>Hygrophila</taxon>
        <taxon>Lymnaeoidea</taxon>
        <taxon>Lymnaeidae</taxon>
        <taxon>Lymnaea</taxon>
    </lineage>
</organism>
<dbReference type="AlphaFoldDB" id="A0AAV2HL28"/>
<feature type="transmembrane region" description="Helical" evidence="10">
    <location>
        <begin position="256"/>
        <end position="275"/>
    </location>
</feature>
<evidence type="ECO:0000256" key="1">
    <source>
        <dbReference type="ARBA" id="ARBA00004141"/>
    </source>
</evidence>
<keyword evidence="3 10" id="KW-0812">Transmembrane</keyword>
<accession>A0AAV2HL28</accession>
<keyword evidence="7" id="KW-0675">Receptor</keyword>
<keyword evidence="4 10" id="KW-1133">Transmembrane helix</keyword>
<evidence type="ECO:0000313" key="13">
    <source>
        <dbReference type="Proteomes" id="UP001497497"/>
    </source>
</evidence>
<evidence type="ECO:0000313" key="12">
    <source>
        <dbReference type="EMBL" id="CAL1534223.1"/>
    </source>
</evidence>
<evidence type="ECO:0000256" key="8">
    <source>
        <dbReference type="ARBA" id="ARBA00023224"/>
    </source>
</evidence>
<dbReference type="SUPFAM" id="SSF81321">
    <property type="entry name" value="Family A G protein-coupled receptor-like"/>
    <property type="match status" value="1"/>
</dbReference>
<evidence type="ECO:0000256" key="4">
    <source>
        <dbReference type="ARBA" id="ARBA00022989"/>
    </source>
</evidence>
<evidence type="ECO:0000256" key="2">
    <source>
        <dbReference type="ARBA" id="ARBA00010663"/>
    </source>
</evidence>
<dbReference type="GO" id="GO:0004983">
    <property type="term" value="F:neuropeptide Y receptor activity"/>
    <property type="evidence" value="ECO:0007669"/>
    <property type="project" value="InterPro"/>
</dbReference>
<sequence length="448" mass="50341">MSGTSAVVASPVTHTDETTTANSLSTSGQVVHIPWVMSLFIFCYSLIFLLGLTGNCLVAFVVMRNKAMQTITNIFITNLAISDILMCLLAVPFTPISFFLNSWIFGKALCHIVPMILCISVYVSTLTSTAIAVDRYFVIVYPFKPRMKVYMCVLMIFAIWIISISISLPLGIYHEVEKNSSSFSCSEQWPKPQARQFFTVTSLVLQYIVPCSIISFCYTMVSRALKKRSKVKIGSGARTREREEMEIKRKKRTNKMLIAMVVIFVLCWMPLNIFHITRDAEASFNEWYYFTLIFFIAHVIAMSSTIYNPFLYAWMNDNFKKEFRQVLPCLFFGRGGSGGSSSYTQYTNVETQQPSVIINRSPVKNGNDGGAVMMKDVKAYYDTDSEKVRLNVVPNNTVAANHVSPSNSVVGNHVAPPPTNHIENKLVSDERKPKASVNARCSEEETAT</sequence>
<gene>
    <name evidence="12" type="ORF">GSLYS_00008183001</name>
</gene>
<dbReference type="InterPro" id="IPR000611">
    <property type="entry name" value="NPY_rcpt"/>
</dbReference>
<dbReference type="GO" id="GO:0042923">
    <property type="term" value="F:neuropeptide binding"/>
    <property type="evidence" value="ECO:0007669"/>
    <property type="project" value="TreeGrafter"/>
</dbReference>
<evidence type="ECO:0000256" key="7">
    <source>
        <dbReference type="ARBA" id="ARBA00023170"/>
    </source>
</evidence>
<feature type="transmembrane region" description="Helical" evidence="10">
    <location>
        <begin position="35"/>
        <end position="62"/>
    </location>
</feature>
<feature type="region of interest" description="Disordered" evidence="9">
    <location>
        <begin position="1"/>
        <end position="20"/>
    </location>
</feature>